<dbReference type="AlphaFoldDB" id="A0ABD3MX80"/>
<dbReference type="PANTHER" id="PTHR31834:SF1">
    <property type="entry name" value="INITIATION-SPECIFIC ALPHA-1,6-MANNOSYLTRANSFERASE"/>
    <property type="match status" value="1"/>
</dbReference>
<dbReference type="Proteomes" id="UP001530400">
    <property type="component" value="Unassembled WGS sequence"/>
</dbReference>
<dbReference type="InterPro" id="IPR007577">
    <property type="entry name" value="GlycoTrfase_DXD_sugar-bd_CS"/>
</dbReference>
<sequence length="373" mass="41847">MNKTSRVLLALLLMLIFINAFFIRIGYKYIPQGISEQYYAIHPMYFTEPGRNKNNRRHFTDNNAHGMIPLPLAELVQTAKAAETICPDGASPVLDTILEQNSSSTRKIPRVIHMTSKSRCATPEVHAIVNQWRLAGHSLYFHDDDAVERLTSHPLSQSSFPLLNETLKCVTNGATRSDLWRYLVLYTFGGIYTDIDNLPRGFNADTISNEDDSFFVIESLGIVSQYFIASSPHHPLMMLSLEDGINNLRGIVNVMRNNPSRTTGPAALKRGFINFMNGTSTGYIDAGKYFGMNNRSVTAIGNKANPKEYVDRGGLDAASKKRYYAAMGMQHFHDLHKLSSQGRISCREHLKMTNGTNKIAKYVFNGSMYVDES</sequence>
<comment type="caution">
    <text evidence="1">The sequence shown here is derived from an EMBL/GenBank/DDBJ whole genome shotgun (WGS) entry which is preliminary data.</text>
</comment>
<dbReference type="InterPro" id="IPR039367">
    <property type="entry name" value="Och1-like"/>
</dbReference>
<dbReference type="EMBL" id="JALLPJ020001356">
    <property type="protein sequence ID" value="KAL3767924.1"/>
    <property type="molecule type" value="Genomic_DNA"/>
</dbReference>
<dbReference type="PANTHER" id="PTHR31834">
    <property type="entry name" value="INITIATION-SPECIFIC ALPHA-1,6-MANNOSYLTRANSFERASE"/>
    <property type="match status" value="1"/>
</dbReference>
<proteinExistence type="predicted"/>
<name>A0ABD3MX80_9STRA</name>
<accession>A0ABD3MX80</accession>
<dbReference type="Pfam" id="PF04488">
    <property type="entry name" value="Gly_transf_sug"/>
    <property type="match status" value="1"/>
</dbReference>
<dbReference type="InterPro" id="IPR029044">
    <property type="entry name" value="Nucleotide-diphossugar_trans"/>
</dbReference>
<reference evidence="1 2" key="1">
    <citation type="submission" date="2024-10" db="EMBL/GenBank/DDBJ databases">
        <title>Updated reference genomes for cyclostephanoid diatoms.</title>
        <authorList>
            <person name="Roberts W.R."/>
            <person name="Alverson A.J."/>
        </authorList>
    </citation>
    <scope>NUCLEOTIDE SEQUENCE [LARGE SCALE GENOMIC DNA]</scope>
    <source>
        <strain evidence="1 2">AJA010-31</strain>
    </source>
</reference>
<gene>
    <name evidence="1" type="ORF">ACHAWO_001820</name>
</gene>
<organism evidence="1 2">
    <name type="scientific">Cyclotella atomus</name>
    <dbReference type="NCBI Taxonomy" id="382360"/>
    <lineage>
        <taxon>Eukaryota</taxon>
        <taxon>Sar</taxon>
        <taxon>Stramenopiles</taxon>
        <taxon>Ochrophyta</taxon>
        <taxon>Bacillariophyta</taxon>
        <taxon>Coscinodiscophyceae</taxon>
        <taxon>Thalassiosirophycidae</taxon>
        <taxon>Stephanodiscales</taxon>
        <taxon>Stephanodiscaceae</taxon>
        <taxon>Cyclotella</taxon>
    </lineage>
</organism>
<protein>
    <submittedName>
        <fullName evidence="1">Uncharacterized protein</fullName>
    </submittedName>
</protein>
<evidence type="ECO:0000313" key="1">
    <source>
        <dbReference type="EMBL" id="KAL3767924.1"/>
    </source>
</evidence>
<keyword evidence="2" id="KW-1185">Reference proteome</keyword>
<dbReference type="SUPFAM" id="SSF53448">
    <property type="entry name" value="Nucleotide-diphospho-sugar transferases"/>
    <property type="match status" value="1"/>
</dbReference>
<evidence type="ECO:0000313" key="2">
    <source>
        <dbReference type="Proteomes" id="UP001530400"/>
    </source>
</evidence>
<dbReference type="Gene3D" id="3.90.550.20">
    <property type="match status" value="1"/>
</dbReference>